<dbReference type="GO" id="GO:0015421">
    <property type="term" value="F:ABC-type oligopeptide transporter activity"/>
    <property type="evidence" value="ECO:0007669"/>
    <property type="project" value="TreeGrafter"/>
</dbReference>
<dbReference type="FunFam" id="3.40.50.300:FF:000221">
    <property type="entry name" value="Multidrug ABC transporter ATP-binding protein"/>
    <property type="match status" value="1"/>
</dbReference>
<evidence type="ECO:0000259" key="12">
    <source>
        <dbReference type="PROSITE" id="PS50893"/>
    </source>
</evidence>
<feature type="transmembrane region" description="Helical" evidence="11">
    <location>
        <begin position="50"/>
        <end position="70"/>
    </location>
</feature>
<dbReference type="InterPro" id="IPR039421">
    <property type="entry name" value="Type_1_exporter"/>
</dbReference>
<evidence type="ECO:0000256" key="4">
    <source>
        <dbReference type="ARBA" id="ARBA00022475"/>
    </source>
</evidence>
<evidence type="ECO:0000256" key="6">
    <source>
        <dbReference type="ARBA" id="ARBA00022692"/>
    </source>
</evidence>
<evidence type="ECO:0000256" key="5">
    <source>
        <dbReference type="ARBA" id="ARBA00022597"/>
    </source>
</evidence>
<evidence type="ECO:0000256" key="7">
    <source>
        <dbReference type="ARBA" id="ARBA00022741"/>
    </source>
</evidence>
<feature type="transmembrane region" description="Helical" evidence="11">
    <location>
        <begin position="192"/>
        <end position="212"/>
    </location>
</feature>
<keyword evidence="10 11" id="KW-0472">Membrane</keyword>
<keyword evidence="7" id="KW-0547">Nucleotide-binding</keyword>
<dbReference type="Proteomes" id="UP000440694">
    <property type="component" value="Unassembled WGS sequence"/>
</dbReference>
<dbReference type="InterPro" id="IPR017871">
    <property type="entry name" value="ABC_transporter-like_CS"/>
</dbReference>
<evidence type="ECO:0000313" key="15">
    <source>
        <dbReference type="Proteomes" id="UP000440694"/>
    </source>
</evidence>
<keyword evidence="15" id="KW-1185">Reference proteome</keyword>
<organism evidence="14 15">
    <name type="scientific">Hyphomicrobium album</name>
    <dbReference type="NCBI Taxonomy" id="2665159"/>
    <lineage>
        <taxon>Bacteria</taxon>
        <taxon>Pseudomonadati</taxon>
        <taxon>Pseudomonadota</taxon>
        <taxon>Alphaproteobacteria</taxon>
        <taxon>Hyphomicrobiales</taxon>
        <taxon>Hyphomicrobiaceae</taxon>
        <taxon>Hyphomicrobium</taxon>
    </lineage>
</organism>
<dbReference type="InterPro" id="IPR003439">
    <property type="entry name" value="ABC_transporter-like_ATP-bd"/>
</dbReference>
<feature type="transmembrane region" description="Helical" evidence="11">
    <location>
        <begin position="273"/>
        <end position="298"/>
    </location>
</feature>
<protein>
    <submittedName>
        <fullName evidence="14">ATP-binding cassette domain-containing protein</fullName>
    </submittedName>
</protein>
<dbReference type="AlphaFoldDB" id="A0A6I3KL43"/>
<evidence type="ECO:0000256" key="2">
    <source>
        <dbReference type="ARBA" id="ARBA00005417"/>
    </source>
</evidence>
<dbReference type="Gene3D" id="1.20.1560.10">
    <property type="entry name" value="ABC transporter type 1, transmembrane domain"/>
    <property type="match status" value="1"/>
</dbReference>
<feature type="domain" description="ABC transporter" evidence="12">
    <location>
        <begin position="368"/>
        <end position="604"/>
    </location>
</feature>
<sequence length="612" mass="66079">MSNALNRDNITKIDGINPALGEDDQEGRQRLELRPLLSLWPYLARHRGKLILAGVSLVVSAVAMLAIPLAVRRVIDLGFGGHDGVFINHYFAMLIVIGLILAVASAARFYYVNWLGERVVADLRSDVFRHVADLGPAFFERTHSGELMSRLTADTTQIKAIAGSSLSQALRSFIMLVGALVMMFVTSVHLTLMVLLAIPLIVLPLIAVGRSVRRLSRRAQDQLAEASAYAAENLAASRTMQAFAYEKPAAAQYRYAVELAFDAAKERMRARAWLTALAMFLVVASIVAVLWFGAAAVVDGSMSVGRLSQFVLYAVFAGASFAQVSEIWGEVSQAAGAAERLTELLAIEPEIRSPAVPVPLPSPPRGEVAFKDVRFAYPGRPQLPTLNGVSFHALPGETIALVGPSGAGKSTIFNLLLRFFDPQIGEVLIDGVNARSADLEQLRARMALVPQDVALFAGTVADNIRYGSPEADMDTVRRAAVAAQADEFIRALPGGYQTRLGERGITLSGGQRQRIAIARAVLKDAPILLLDEATSALDAESEAQVQRALERLMVGRTTLVIAHRLATVQKAKRILVMDQGRIVEEGTHAELIAKGGLYARLAEMQFAAEAAE</sequence>
<dbReference type="SUPFAM" id="SSF52540">
    <property type="entry name" value="P-loop containing nucleoside triphosphate hydrolases"/>
    <property type="match status" value="1"/>
</dbReference>
<dbReference type="PROSITE" id="PS50893">
    <property type="entry name" value="ABC_TRANSPORTER_2"/>
    <property type="match status" value="1"/>
</dbReference>
<dbReference type="RefSeq" id="WP_154740820.1">
    <property type="nucleotide sequence ID" value="NZ_WMBQ01000002.1"/>
</dbReference>
<dbReference type="PANTHER" id="PTHR43394:SF1">
    <property type="entry name" value="ATP-BINDING CASSETTE SUB-FAMILY B MEMBER 10, MITOCHONDRIAL"/>
    <property type="match status" value="1"/>
</dbReference>
<accession>A0A6I3KL43</accession>
<evidence type="ECO:0000256" key="9">
    <source>
        <dbReference type="ARBA" id="ARBA00022989"/>
    </source>
</evidence>
<proteinExistence type="inferred from homology"/>
<keyword evidence="5" id="KW-0762">Sugar transport</keyword>
<keyword evidence="9 11" id="KW-1133">Transmembrane helix</keyword>
<dbReference type="InterPro" id="IPR011527">
    <property type="entry name" value="ABC1_TM_dom"/>
</dbReference>
<evidence type="ECO:0000259" key="13">
    <source>
        <dbReference type="PROSITE" id="PS50929"/>
    </source>
</evidence>
<evidence type="ECO:0000256" key="10">
    <source>
        <dbReference type="ARBA" id="ARBA00023136"/>
    </source>
</evidence>
<evidence type="ECO:0000256" key="8">
    <source>
        <dbReference type="ARBA" id="ARBA00022840"/>
    </source>
</evidence>
<dbReference type="Pfam" id="PF00005">
    <property type="entry name" value="ABC_tran"/>
    <property type="match status" value="1"/>
</dbReference>
<dbReference type="PANTHER" id="PTHR43394">
    <property type="entry name" value="ATP-DEPENDENT PERMEASE MDL1, MITOCHONDRIAL"/>
    <property type="match status" value="1"/>
</dbReference>
<dbReference type="InterPro" id="IPR027417">
    <property type="entry name" value="P-loop_NTPase"/>
</dbReference>
<evidence type="ECO:0000256" key="11">
    <source>
        <dbReference type="SAM" id="Phobius"/>
    </source>
</evidence>
<dbReference type="CDD" id="cd18575">
    <property type="entry name" value="ABC_6TM_bac_exporter_ABCB8_10_like"/>
    <property type="match status" value="1"/>
</dbReference>
<keyword evidence="3" id="KW-0813">Transport</keyword>
<evidence type="ECO:0000256" key="1">
    <source>
        <dbReference type="ARBA" id="ARBA00004651"/>
    </source>
</evidence>
<dbReference type="InterPro" id="IPR003593">
    <property type="entry name" value="AAA+_ATPase"/>
</dbReference>
<dbReference type="Gene3D" id="3.40.50.300">
    <property type="entry name" value="P-loop containing nucleotide triphosphate hydrolases"/>
    <property type="match status" value="1"/>
</dbReference>
<dbReference type="InterPro" id="IPR011918">
    <property type="entry name" value="ABC_MsbA_ATP-bd"/>
</dbReference>
<dbReference type="NCBIfam" id="TIGR02204">
    <property type="entry name" value="MsbA_rel"/>
    <property type="match status" value="1"/>
</dbReference>
<keyword evidence="4" id="KW-1003">Cell membrane</keyword>
<dbReference type="SMART" id="SM00382">
    <property type="entry name" value="AAA"/>
    <property type="match status" value="1"/>
</dbReference>
<dbReference type="InterPro" id="IPR036640">
    <property type="entry name" value="ABC1_TM_sf"/>
</dbReference>
<dbReference type="PROSITE" id="PS00211">
    <property type="entry name" value="ABC_TRANSPORTER_1"/>
    <property type="match status" value="1"/>
</dbReference>
<keyword evidence="6 11" id="KW-0812">Transmembrane</keyword>
<dbReference type="GO" id="GO:0005886">
    <property type="term" value="C:plasma membrane"/>
    <property type="evidence" value="ECO:0007669"/>
    <property type="project" value="UniProtKB-SubCell"/>
</dbReference>
<dbReference type="EMBL" id="WMBQ01000002">
    <property type="protein sequence ID" value="MTD95864.1"/>
    <property type="molecule type" value="Genomic_DNA"/>
</dbReference>
<keyword evidence="8 14" id="KW-0067">ATP-binding</keyword>
<comment type="subcellular location">
    <subcellularLocation>
        <location evidence="1">Cell membrane</location>
        <topology evidence="1">Multi-pass membrane protein</topology>
    </subcellularLocation>
</comment>
<dbReference type="PROSITE" id="PS50929">
    <property type="entry name" value="ABC_TM1F"/>
    <property type="match status" value="1"/>
</dbReference>
<comment type="caution">
    <text evidence="14">The sequence shown here is derived from an EMBL/GenBank/DDBJ whole genome shotgun (WGS) entry which is preliminary data.</text>
</comment>
<reference evidence="14 15" key="1">
    <citation type="submission" date="2019-11" db="EMBL/GenBank/DDBJ databases">
        <title>Identification of a novel strain.</title>
        <authorList>
            <person name="Xu Q."/>
            <person name="Wang G."/>
        </authorList>
    </citation>
    <scope>NUCLEOTIDE SEQUENCE [LARGE SCALE GENOMIC DNA]</scope>
    <source>
        <strain evidence="15">xq</strain>
    </source>
</reference>
<dbReference type="GO" id="GO:0016887">
    <property type="term" value="F:ATP hydrolysis activity"/>
    <property type="evidence" value="ECO:0007669"/>
    <property type="project" value="InterPro"/>
</dbReference>
<evidence type="ECO:0000313" key="14">
    <source>
        <dbReference type="EMBL" id="MTD95864.1"/>
    </source>
</evidence>
<dbReference type="GO" id="GO:0005524">
    <property type="term" value="F:ATP binding"/>
    <property type="evidence" value="ECO:0007669"/>
    <property type="project" value="UniProtKB-KW"/>
</dbReference>
<name>A0A6I3KL43_9HYPH</name>
<comment type="similarity">
    <text evidence="2">Belongs to the ABC transporter superfamily.</text>
</comment>
<feature type="transmembrane region" description="Helical" evidence="11">
    <location>
        <begin position="90"/>
        <end position="111"/>
    </location>
</feature>
<dbReference type="SUPFAM" id="SSF90123">
    <property type="entry name" value="ABC transporter transmembrane region"/>
    <property type="match status" value="1"/>
</dbReference>
<feature type="transmembrane region" description="Helical" evidence="11">
    <location>
        <begin position="169"/>
        <end position="186"/>
    </location>
</feature>
<dbReference type="Pfam" id="PF00664">
    <property type="entry name" value="ABC_membrane"/>
    <property type="match status" value="1"/>
</dbReference>
<evidence type="ECO:0000256" key="3">
    <source>
        <dbReference type="ARBA" id="ARBA00022448"/>
    </source>
</evidence>
<feature type="domain" description="ABC transmembrane type-1" evidence="13">
    <location>
        <begin position="51"/>
        <end position="333"/>
    </location>
</feature>
<gene>
    <name evidence="14" type="ORF">GIW81_16115</name>
</gene>